<comment type="caution">
    <text evidence="1">The sequence shown here is derived from an EMBL/GenBank/DDBJ whole genome shotgun (WGS) entry which is preliminary data.</text>
</comment>
<accession>A0AAW0V4K0</accession>
<protein>
    <submittedName>
        <fullName evidence="1">Uncharacterized protein</fullName>
    </submittedName>
</protein>
<dbReference type="AlphaFoldDB" id="A0AAW0V4K0"/>
<name>A0AAW0V4K0_SCYPA</name>
<evidence type="ECO:0000313" key="1">
    <source>
        <dbReference type="EMBL" id="KAK8406343.1"/>
    </source>
</evidence>
<sequence>MRMDPQMFDEVDDRLSLRIILQDTNWIKFLEPGLNVAVTLRYLGSVDRYPNLSFCIRISHHTITKFLPLLCQAIVDEYKGPHMCYDGWPLGYGQPLSYLLHRNGVGTCVLRRLQQESEWASITIPHK</sequence>
<dbReference type="EMBL" id="JARAKH010000002">
    <property type="protein sequence ID" value="KAK8406343.1"/>
    <property type="molecule type" value="Genomic_DNA"/>
</dbReference>
<organism evidence="1 2">
    <name type="scientific">Scylla paramamosain</name>
    <name type="common">Mud crab</name>
    <dbReference type="NCBI Taxonomy" id="85552"/>
    <lineage>
        <taxon>Eukaryota</taxon>
        <taxon>Metazoa</taxon>
        <taxon>Ecdysozoa</taxon>
        <taxon>Arthropoda</taxon>
        <taxon>Crustacea</taxon>
        <taxon>Multicrustacea</taxon>
        <taxon>Malacostraca</taxon>
        <taxon>Eumalacostraca</taxon>
        <taxon>Eucarida</taxon>
        <taxon>Decapoda</taxon>
        <taxon>Pleocyemata</taxon>
        <taxon>Brachyura</taxon>
        <taxon>Eubrachyura</taxon>
        <taxon>Portunoidea</taxon>
        <taxon>Portunidae</taxon>
        <taxon>Portuninae</taxon>
        <taxon>Scylla</taxon>
    </lineage>
</organism>
<dbReference type="Proteomes" id="UP001487740">
    <property type="component" value="Unassembled WGS sequence"/>
</dbReference>
<keyword evidence="2" id="KW-1185">Reference proteome</keyword>
<reference evidence="1 2" key="1">
    <citation type="submission" date="2023-03" db="EMBL/GenBank/DDBJ databases">
        <title>High-quality genome of Scylla paramamosain provides insights in environmental adaptation.</title>
        <authorList>
            <person name="Zhang L."/>
        </authorList>
    </citation>
    <scope>NUCLEOTIDE SEQUENCE [LARGE SCALE GENOMIC DNA]</scope>
    <source>
        <strain evidence="1">LZ_2023a</strain>
        <tissue evidence="1">Muscle</tissue>
    </source>
</reference>
<proteinExistence type="predicted"/>
<evidence type="ECO:0000313" key="2">
    <source>
        <dbReference type="Proteomes" id="UP001487740"/>
    </source>
</evidence>
<gene>
    <name evidence="1" type="ORF">O3P69_007206</name>
</gene>